<proteinExistence type="predicted"/>
<reference evidence="1 2" key="1">
    <citation type="submission" date="2014-02" db="EMBL/GenBank/DDBJ databases">
        <title>Single nucleus genome sequencing reveals high similarity among nuclei of an endomycorrhizal fungus.</title>
        <authorList>
            <person name="Lin K."/>
            <person name="Geurts R."/>
            <person name="Zhang Z."/>
            <person name="Limpens E."/>
            <person name="Saunders D.G."/>
            <person name="Mu D."/>
            <person name="Pang E."/>
            <person name="Cao H."/>
            <person name="Cha H."/>
            <person name="Lin T."/>
            <person name="Zhou Q."/>
            <person name="Shang Y."/>
            <person name="Li Y."/>
            <person name="Ivanov S."/>
            <person name="Sharma T."/>
            <person name="Velzen R.V."/>
            <person name="Ruijter N.D."/>
            <person name="Aanen D.K."/>
            <person name="Win J."/>
            <person name="Kamoun S."/>
            <person name="Bisseling T."/>
            <person name="Huang S."/>
        </authorList>
    </citation>
    <scope>NUCLEOTIDE SEQUENCE [LARGE SCALE GENOMIC DNA]</scope>
    <source>
        <strain evidence="2">DAOM197198w</strain>
    </source>
</reference>
<sequence length="72" mass="8650">MKNFLHLTIILGLCHQQQQQQQHLQLLIQPQLKLNLHLQFLHHLHNKKIIQLLKLKLDLHVLFPRQVSCQLL</sequence>
<gene>
    <name evidence="1" type="ORF">RirG_005610</name>
</gene>
<organism evidence="1 2">
    <name type="scientific">Rhizophagus irregularis (strain DAOM 197198w)</name>
    <name type="common">Glomus intraradices</name>
    <dbReference type="NCBI Taxonomy" id="1432141"/>
    <lineage>
        <taxon>Eukaryota</taxon>
        <taxon>Fungi</taxon>
        <taxon>Fungi incertae sedis</taxon>
        <taxon>Mucoromycota</taxon>
        <taxon>Glomeromycotina</taxon>
        <taxon>Glomeromycetes</taxon>
        <taxon>Glomerales</taxon>
        <taxon>Glomeraceae</taxon>
        <taxon>Rhizophagus</taxon>
    </lineage>
</organism>
<dbReference type="AlphaFoldDB" id="A0A015NJ24"/>
<dbReference type="HOGENOM" id="CLU_2723506_0_0_1"/>
<evidence type="ECO:0000313" key="2">
    <source>
        <dbReference type="Proteomes" id="UP000022910"/>
    </source>
</evidence>
<name>A0A015NJ24_RHIIW</name>
<evidence type="ECO:0000313" key="1">
    <source>
        <dbReference type="EMBL" id="EXX79438.1"/>
    </source>
</evidence>
<protein>
    <submittedName>
        <fullName evidence="1">Uncharacterized protein</fullName>
    </submittedName>
</protein>
<accession>A0A015NJ24</accession>
<keyword evidence="2" id="KW-1185">Reference proteome</keyword>
<dbReference type="Proteomes" id="UP000022910">
    <property type="component" value="Unassembled WGS sequence"/>
</dbReference>
<dbReference type="EMBL" id="JEMT01003473">
    <property type="protein sequence ID" value="EXX79438.1"/>
    <property type="molecule type" value="Genomic_DNA"/>
</dbReference>
<comment type="caution">
    <text evidence="1">The sequence shown here is derived from an EMBL/GenBank/DDBJ whole genome shotgun (WGS) entry which is preliminary data.</text>
</comment>